<feature type="transmembrane region" description="Helical" evidence="2">
    <location>
        <begin position="42"/>
        <end position="62"/>
    </location>
</feature>
<proteinExistence type="inferred from homology"/>
<keyword evidence="2" id="KW-1133">Transmembrane helix</keyword>
<name>B9FQ10_ORYSJ</name>
<dbReference type="GO" id="GO:0015293">
    <property type="term" value="F:symporter activity"/>
    <property type="evidence" value="ECO:0007669"/>
    <property type="project" value="InterPro"/>
</dbReference>
<reference evidence="3" key="1">
    <citation type="journal article" date="2005" name="PLoS Biol.">
        <title>The genomes of Oryza sativa: a history of duplications.</title>
        <authorList>
            <person name="Yu J."/>
            <person name="Wang J."/>
            <person name="Lin W."/>
            <person name="Li S."/>
            <person name="Li H."/>
            <person name="Zhou J."/>
            <person name="Ni P."/>
            <person name="Dong W."/>
            <person name="Hu S."/>
            <person name="Zeng C."/>
            <person name="Zhang J."/>
            <person name="Zhang Y."/>
            <person name="Li R."/>
            <person name="Xu Z."/>
            <person name="Li S."/>
            <person name="Li X."/>
            <person name="Zheng H."/>
            <person name="Cong L."/>
            <person name="Lin L."/>
            <person name="Yin J."/>
            <person name="Geng J."/>
            <person name="Li G."/>
            <person name="Shi J."/>
            <person name="Liu J."/>
            <person name="Lv H."/>
            <person name="Li J."/>
            <person name="Wang J."/>
            <person name="Deng Y."/>
            <person name="Ran L."/>
            <person name="Shi X."/>
            <person name="Wang X."/>
            <person name="Wu Q."/>
            <person name="Li C."/>
            <person name="Ren X."/>
            <person name="Wang J."/>
            <person name="Wang X."/>
            <person name="Li D."/>
            <person name="Liu D."/>
            <person name="Zhang X."/>
            <person name="Ji Z."/>
            <person name="Zhao W."/>
            <person name="Sun Y."/>
            <person name="Zhang Z."/>
            <person name="Bao J."/>
            <person name="Han Y."/>
            <person name="Dong L."/>
            <person name="Ji J."/>
            <person name="Chen P."/>
            <person name="Wu S."/>
            <person name="Liu J."/>
            <person name="Xiao Y."/>
            <person name="Bu D."/>
            <person name="Tan J."/>
            <person name="Yang L."/>
            <person name="Ye C."/>
            <person name="Zhang J."/>
            <person name="Xu J."/>
            <person name="Zhou Y."/>
            <person name="Yu Y."/>
            <person name="Zhang B."/>
            <person name="Zhuang S."/>
            <person name="Wei H."/>
            <person name="Liu B."/>
            <person name="Lei M."/>
            <person name="Yu H."/>
            <person name="Li Y."/>
            <person name="Xu H."/>
            <person name="Wei S."/>
            <person name="He X."/>
            <person name="Fang L."/>
            <person name="Zhang Z."/>
            <person name="Zhang Y."/>
            <person name="Huang X."/>
            <person name="Su Z."/>
            <person name="Tong W."/>
            <person name="Li J."/>
            <person name="Tong Z."/>
            <person name="Li S."/>
            <person name="Ye J."/>
            <person name="Wang L."/>
            <person name="Fang L."/>
            <person name="Lei T."/>
            <person name="Chen C."/>
            <person name="Chen H."/>
            <person name="Xu Z."/>
            <person name="Li H."/>
            <person name="Huang H."/>
            <person name="Zhang F."/>
            <person name="Xu H."/>
            <person name="Li N."/>
            <person name="Zhao C."/>
            <person name="Li S."/>
            <person name="Dong L."/>
            <person name="Huang Y."/>
            <person name="Li L."/>
            <person name="Xi Y."/>
            <person name="Qi Q."/>
            <person name="Li W."/>
            <person name="Zhang B."/>
            <person name="Hu W."/>
            <person name="Zhang Y."/>
            <person name="Tian X."/>
            <person name="Jiao Y."/>
            <person name="Liang X."/>
            <person name="Jin J."/>
            <person name="Gao L."/>
            <person name="Zheng W."/>
            <person name="Hao B."/>
            <person name="Liu S."/>
            <person name="Wang W."/>
            <person name="Yuan L."/>
            <person name="Cao M."/>
            <person name="McDermott J."/>
            <person name="Samudrala R."/>
            <person name="Wang J."/>
            <person name="Wong G.K."/>
            <person name="Yang H."/>
        </authorList>
    </citation>
    <scope>NUCLEOTIDE SEQUENCE [LARGE SCALE GENOMIC DNA]</scope>
</reference>
<sequence>MGTKVESNLRPVKQIYAIIFCCSFLISDVLQEIKWNSRRLKSLLTIGAILWVIAGAAVFVLPSQMHNLIYPLAVVIGAANTLVMLTTIGLESALVGDDLNGCTFVYGSLSFLDKIHLESPCSSSNPTKLRRDDALYTMRTDRPGVCRILWAVAMHTKLPDRYTKTKIQILTNDVMDNTWVDEVAVIHIDIRSPFIAAMKI</sequence>
<dbReference type="PANTHER" id="PTHR11328:SF34">
    <property type="entry name" value="PERMEASE, PUTATIVE, EXPRESSED-RELATED"/>
    <property type="match status" value="1"/>
</dbReference>
<comment type="similarity">
    <text evidence="1">Belongs to the major facilitator superfamily.</text>
</comment>
<evidence type="ECO:0000313" key="3">
    <source>
        <dbReference type="EMBL" id="EEE66052.1"/>
    </source>
</evidence>
<dbReference type="HOGENOM" id="CLU_1828556_0_0_1"/>
<keyword evidence="2" id="KW-0472">Membrane</keyword>
<dbReference type="InterPro" id="IPR039672">
    <property type="entry name" value="MFS_2"/>
</dbReference>
<evidence type="ECO:0000256" key="1">
    <source>
        <dbReference type="ARBA" id="ARBA00008335"/>
    </source>
</evidence>
<dbReference type="Proteomes" id="UP000007752">
    <property type="component" value="Chromosome 6"/>
</dbReference>
<dbReference type="PANTHER" id="PTHR11328">
    <property type="entry name" value="MAJOR FACILITATOR SUPERFAMILY DOMAIN-CONTAINING PROTEIN"/>
    <property type="match status" value="1"/>
</dbReference>
<feature type="transmembrane region" description="Helical" evidence="2">
    <location>
        <begin position="12"/>
        <end position="30"/>
    </location>
</feature>
<reference evidence="3" key="2">
    <citation type="submission" date="2008-12" db="EMBL/GenBank/DDBJ databases">
        <title>Improved gene annotation of the rice (Oryza sativa) genomes.</title>
        <authorList>
            <person name="Wang J."/>
            <person name="Li R."/>
            <person name="Fan W."/>
            <person name="Huang Q."/>
            <person name="Zhang J."/>
            <person name="Zhou Y."/>
            <person name="Hu Y."/>
            <person name="Zi S."/>
            <person name="Li J."/>
            <person name="Ni P."/>
            <person name="Zheng H."/>
            <person name="Zhang Y."/>
            <person name="Zhao M."/>
            <person name="Hao Q."/>
            <person name="McDermott J."/>
            <person name="Samudrala R."/>
            <person name="Kristiansen K."/>
            <person name="Wong G.K.-S."/>
        </authorList>
    </citation>
    <scope>NUCLEOTIDE SEQUENCE</scope>
</reference>
<protein>
    <submittedName>
        <fullName evidence="3">Uncharacterized protein</fullName>
    </submittedName>
</protein>
<gene>
    <name evidence="3" type="ORF">OsJ_22043</name>
</gene>
<dbReference type="GO" id="GO:0016020">
    <property type="term" value="C:membrane"/>
    <property type="evidence" value="ECO:0007669"/>
    <property type="project" value="InterPro"/>
</dbReference>
<feature type="transmembrane region" description="Helical" evidence="2">
    <location>
        <begin position="68"/>
        <end position="90"/>
    </location>
</feature>
<evidence type="ECO:0000256" key="2">
    <source>
        <dbReference type="SAM" id="Phobius"/>
    </source>
</evidence>
<dbReference type="AlphaFoldDB" id="B9FQ10"/>
<dbReference type="GO" id="GO:0008643">
    <property type="term" value="P:carbohydrate transport"/>
    <property type="evidence" value="ECO:0007669"/>
    <property type="project" value="InterPro"/>
</dbReference>
<dbReference type="EMBL" id="CM000143">
    <property type="protein sequence ID" value="EEE66052.1"/>
    <property type="molecule type" value="Genomic_DNA"/>
</dbReference>
<organism evidence="3">
    <name type="scientific">Oryza sativa subsp. japonica</name>
    <name type="common">Rice</name>
    <dbReference type="NCBI Taxonomy" id="39947"/>
    <lineage>
        <taxon>Eukaryota</taxon>
        <taxon>Viridiplantae</taxon>
        <taxon>Streptophyta</taxon>
        <taxon>Embryophyta</taxon>
        <taxon>Tracheophyta</taxon>
        <taxon>Spermatophyta</taxon>
        <taxon>Magnoliopsida</taxon>
        <taxon>Liliopsida</taxon>
        <taxon>Poales</taxon>
        <taxon>Poaceae</taxon>
        <taxon>BOP clade</taxon>
        <taxon>Oryzoideae</taxon>
        <taxon>Oryzeae</taxon>
        <taxon>Oryzinae</taxon>
        <taxon>Oryza</taxon>
        <taxon>Oryza sativa</taxon>
    </lineage>
</organism>
<keyword evidence="2" id="KW-0812">Transmembrane</keyword>
<accession>B9FQ10</accession>